<dbReference type="Pfam" id="PF06605">
    <property type="entry name" value="Prophage_tail"/>
    <property type="match status" value="1"/>
</dbReference>
<organism evidence="3 4">
    <name type="scientific">Clostridium novyi B str. ATCC 27606</name>
    <dbReference type="NCBI Taxonomy" id="1443123"/>
    <lineage>
        <taxon>Bacteria</taxon>
        <taxon>Bacillati</taxon>
        <taxon>Bacillota</taxon>
        <taxon>Clostridia</taxon>
        <taxon>Eubacteriales</taxon>
        <taxon>Clostridiaceae</taxon>
        <taxon>Clostridium</taxon>
    </lineage>
</organism>
<feature type="coiled-coil region" evidence="1">
    <location>
        <begin position="354"/>
        <end position="385"/>
    </location>
</feature>
<protein>
    <submittedName>
        <fullName evidence="3">Endopeptidase</fullName>
    </submittedName>
</protein>
<reference evidence="3 4" key="1">
    <citation type="submission" date="2014-02" db="EMBL/GenBank/DDBJ databases">
        <title>Plasmidome dynamics in the species complex Clostridium novyi sensu lato converts strains of independent lineages into distinctly different pathogens.</title>
        <authorList>
            <person name="Skarin H."/>
            <person name="Segerman B."/>
        </authorList>
    </citation>
    <scope>NUCLEOTIDE SEQUENCE [LARGE SCALE GENOMIC DNA]</scope>
    <source>
        <strain evidence="3 4">ATCC 27606</strain>
    </source>
</reference>
<dbReference type="AlphaFoldDB" id="A0AA40IUJ8"/>
<dbReference type="InterPro" id="IPR010572">
    <property type="entry name" value="Tail_dom"/>
</dbReference>
<sequence>MITIYNAKETDFKHNGLAVLDKCIRCEVSEELNGLYELELEYPIFDKKSNYLIKDKILKVSTPNCYQLFRIYRPVKNKGVICVYARHIFYDLIDNFIESYRTGGVTGDTALKGILNNTQYPTNFSGSSNINEKADAFYVRKNPVEVILGDNQNSFISRWGGELLRDNFSISILNSIGADKGVTISYGKNLLGLEEDLDSSEVVTRIMPTGLTENDSVIMLEEKYIDSPNLDKYPFPKIRHMHFGDIKVDPEKNITLADVKRMLREKVQELYKVEHIDLPKTNYKVDFVELSKTEEYKIYNCLEKVNLGDIVTVQHKKMGIDIRQKVIKYKWDSILNKYLEIELGSFKENLSTDFNNISNLIEEVKESLENSNKQFRSAIEKQDDRIALNVEEIGKAKAQIEITANSIINTVEDKENKLNSKIEQTASSITSTVNNKIKECNSKIEQTSDAIILEVNNEINKFNSKIEQTESSINLSVYNSLKHFNSKIEQNANSISLVVNGGEIDGNALVSAINMSNSKIGMSALNIDLDGYVTFRNLERGETTIDGSSIKAGTIDADEIGSRMSKVSKFIYFNGSQGVNGIGTKNSGRKEGYLWLYSSQGIIFDTDRVYMENGDRIATREWVEEQLEKINK</sequence>
<keyword evidence="1" id="KW-0175">Coiled coil</keyword>
<keyword evidence="4" id="KW-1185">Reference proteome</keyword>
<dbReference type="InterPro" id="IPR007119">
    <property type="entry name" value="Phage_tail_spike_N"/>
</dbReference>
<evidence type="ECO:0000259" key="2">
    <source>
        <dbReference type="Pfam" id="PF06605"/>
    </source>
</evidence>
<name>A0AA40IUJ8_CLONO</name>
<evidence type="ECO:0000313" key="3">
    <source>
        <dbReference type="EMBL" id="KEI16923.1"/>
    </source>
</evidence>
<dbReference type="RefSeq" id="WP_039218645.1">
    <property type="nucleotide sequence ID" value="NZ_JENW01000041.1"/>
</dbReference>
<gene>
    <name evidence="3" type="ORF">Z959_08840</name>
</gene>
<comment type="caution">
    <text evidence="3">The sequence shown here is derived from an EMBL/GenBank/DDBJ whole genome shotgun (WGS) entry which is preliminary data.</text>
</comment>
<dbReference type="EMBL" id="JENW01000041">
    <property type="protein sequence ID" value="KEI16923.1"/>
    <property type="molecule type" value="Genomic_DNA"/>
</dbReference>
<proteinExistence type="predicted"/>
<dbReference type="Proteomes" id="UP000027770">
    <property type="component" value="Unassembled WGS sequence"/>
</dbReference>
<feature type="domain" description="Tail spike" evidence="2">
    <location>
        <begin position="89"/>
        <end position="351"/>
    </location>
</feature>
<evidence type="ECO:0000313" key="4">
    <source>
        <dbReference type="Proteomes" id="UP000027770"/>
    </source>
</evidence>
<evidence type="ECO:0000256" key="1">
    <source>
        <dbReference type="SAM" id="Coils"/>
    </source>
</evidence>
<accession>A0AA40IUJ8</accession>
<dbReference type="NCBIfam" id="TIGR01665">
    <property type="entry name" value="put_anti_recept"/>
    <property type="match status" value="1"/>
</dbReference>